<evidence type="ECO:0000313" key="2">
    <source>
        <dbReference type="Proteomes" id="UP001596407"/>
    </source>
</evidence>
<dbReference type="GeneID" id="79304621"/>
<protein>
    <submittedName>
        <fullName evidence="1">Uncharacterized protein</fullName>
    </submittedName>
</protein>
<accession>A0ABD5WV92</accession>
<keyword evidence="2" id="KW-1185">Reference proteome</keyword>
<evidence type="ECO:0000313" key="1">
    <source>
        <dbReference type="EMBL" id="MFC7082019.1"/>
    </source>
</evidence>
<name>A0ABD5WV92_9EURY</name>
<organism evidence="1 2">
    <name type="scientific">Halorussus caseinilyticus</name>
    <dbReference type="NCBI Taxonomy" id="3034025"/>
    <lineage>
        <taxon>Archaea</taxon>
        <taxon>Methanobacteriati</taxon>
        <taxon>Methanobacteriota</taxon>
        <taxon>Stenosarchaea group</taxon>
        <taxon>Halobacteria</taxon>
        <taxon>Halobacteriales</taxon>
        <taxon>Haladaptataceae</taxon>
        <taxon>Halorussus</taxon>
    </lineage>
</organism>
<dbReference type="Proteomes" id="UP001596407">
    <property type="component" value="Unassembled WGS sequence"/>
</dbReference>
<proteinExistence type="predicted"/>
<dbReference type="EMBL" id="JBHSZH010000005">
    <property type="protein sequence ID" value="MFC7082019.1"/>
    <property type="molecule type" value="Genomic_DNA"/>
</dbReference>
<comment type="caution">
    <text evidence="1">The sequence shown here is derived from an EMBL/GenBank/DDBJ whole genome shotgun (WGS) entry which is preliminary data.</text>
</comment>
<dbReference type="RefSeq" id="WP_276280016.1">
    <property type="nucleotide sequence ID" value="NZ_CP119809.1"/>
</dbReference>
<sequence>MTDKHIQNRIVEKLLRNRVIGSHKIRVDTAVNRYLPSHEQGRGKELVREMIREPESPIEGYGGSRDNIRLTSKEDAVEFLKSNDGNVPFGFG</sequence>
<reference evidence="1 2" key="1">
    <citation type="journal article" date="2019" name="Int. J. Syst. Evol. Microbiol.">
        <title>The Global Catalogue of Microorganisms (GCM) 10K type strain sequencing project: providing services to taxonomists for standard genome sequencing and annotation.</title>
        <authorList>
            <consortium name="The Broad Institute Genomics Platform"/>
            <consortium name="The Broad Institute Genome Sequencing Center for Infectious Disease"/>
            <person name="Wu L."/>
            <person name="Ma J."/>
        </authorList>
    </citation>
    <scope>NUCLEOTIDE SEQUENCE [LARGE SCALE GENOMIC DNA]</scope>
    <source>
        <strain evidence="1 2">DT72</strain>
    </source>
</reference>
<gene>
    <name evidence="1" type="ORF">ACFQJ6_19915</name>
</gene>
<dbReference type="AlphaFoldDB" id="A0ABD5WV92"/>